<comment type="caution">
    <text evidence="2">The sequence shown here is derived from an EMBL/GenBank/DDBJ whole genome shotgun (WGS) entry which is preliminary data.</text>
</comment>
<keyword evidence="1" id="KW-0812">Transmembrane</keyword>
<reference evidence="2" key="1">
    <citation type="submission" date="2023-03" db="EMBL/GenBank/DDBJ databases">
        <title>Massive genome expansion in bonnet fungi (Mycena s.s.) driven by repeated elements and novel gene families across ecological guilds.</title>
        <authorList>
            <consortium name="Lawrence Berkeley National Laboratory"/>
            <person name="Harder C.B."/>
            <person name="Miyauchi S."/>
            <person name="Viragh M."/>
            <person name="Kuo A."/>
            <person name="Thoen E."/>
            <person name="Andreopoulos B."/>
            <person name="Lu D."/>
            <person name="Skrede I."/>
            <person name="Drula E."/>
            <person name="Henrissat B."/>
            <person name="Morin E."/>
            <person name="Kohler A."/>
            <person name="Barry K."/>
            <person name="LaButti K."/>
            <person name="Morin E."/>
            <person name="Salamov A."/>
            <person name="Lipzen A."/>
            <person name="Mereny Z."/>
            <person name="Hegedus B."/>
            <person name="Baldrian P."/>
            <person name="Stursova M."/>
            <person name="Weitz H."/>
            <person name="Taylor A."/>
            <person name="Grigoriev I.V."/>
            <person name="Nagy L.G."/>
            <person name="Martin F."/>
            <person name="Kauserud H."/>
        </authorList>
    </citation>
    <scope>NUCLEOTIDE SEQUENCE</scope>
    <source>
        <strain evidence="2">CBHHK002</strain>
    </source>
</reference>
<feature type="transmembrane region" description="Helical" evidence="1">
    <location>
        <begin position="12"/>
        <end position="37"/>
    </location>
</feature>
<dbReference type="Proteomes" id="UP001218218">
    <property type="component" value="Unassembled WGS sequence"/>
</dbReference>
<evidence type="ECO:0000313" key="2">
    <source>
        <dbReference type="EMBL" id="KAJ7343890.1"/>
    </source>
</evidence>
<keyword evidence="3" id="KW-1185">Reference proteome</keyword>
<protein>
    <submittedName>
        <fullName evidence="2">Uncharacterized protein</fullName>
    </submittedName>
</protein>
<name>A0AAD6ZY39_9AGAR</name>
<dbReference type="AlphaFoldDB" id="A0AAD6ZY39"/>
<keyword evidence="1" id="KW-0472">Membrane</keyword>
<dbReference type="EMBL" id="JARIHO010000022">
    <property type="protein sequence ID" value="KAJ7343890.1"/>
    <property type="molecule type" value="Genomic_DNA"/>
</dbReference>
<sequence>MTTSTVRVQTSRFLITVELAMSLIVVATNLSVGWELVDLMNQKRLGQVRMRFERSVSELATGPQAPGCIQSTADEGITLSDCYFILRRNVGLLVQAEIRVAR</sequence>
<keyword evidence="1" id="KW-1133">Transmembrane helix</keyword>
<evidence type="ECO:0000313" key="3">
    <source>
        <dbReference type="Proteomes" id="UP001218218"/>
    </source>
</evidence>
<evidence type="ECO:0000256" key="1">
    <source>
        <dbReference type="SAM" id="Phobius"/>
    </source>
</evidence>
<proteinExistence type="predicted"/>
<gene>
    <name evidence="2" type="ORF">DFH08DRAFT_871403</name>
</gene>
<organism evidence="2 3">
    <name type="scientific">Mycena albidolilacea</name>
    <dbReference type="NCBI Taxonomy" id="1033008"/>
    <lineage>
        <taxon>Eukaryota</taxon>
        <taxon>Fungi</taxon>
        <taxon>Dikarya</taxon>
        <taxon>Basidiomycota</taxon>
        <taxon>Agaricomycotina</taxon>
        <taxon>Agaricomycetes</taxon>
        <taxon>Agaricomycetidae</taxon>
        <taxon>Agaricales</taxon>
        <taxon>Marasmiineae</taxon>
        <taxon>Mycenaceae</taxon>
        <taxon>Mycena</taxon>
    </lineage>
</organism>
<accession>A0AAD6ZY39</accession>